<accession>A0A3S5APY7</accession>
<evidence type="ECO:0000313" key="2">
    <source>
        <dbReference type="EMBL" id="VEL34974.1"/>
    </source>
</evidence>
<dbReference type="Proteomes" id="UP000784294">
    <property type="component" value="Unassembled WGS sequence"/>
</dbReference>
<dbReference type="EMBL" id="CAAALY010248793">
    <property type="protein sequence ID" value="VEL34974.1"/>
    <property type="molecule type" value="Genomic_DNA"/>
</dbReference>
<feature type="region of interest" description="Disordered" evidence="1">
    <location>
        <begin position="130"/>
        <end position="156"/>
    </location>
</feature>
<sequence>MTHFSACLHQSQYLDDSSLSLQDLSLARLPAGLNDQLRMEFVLFPSICINASRCSSRALFHEAHQYRLNGTPDHLEGSILPSCHKTNQPDPLSPFTWTRLEYRQHRDHRNHRDHRVWHRLRQQMPQLLRRGCSPSDANQRSSPSPPSLSGCVPTSEAPRPDRVCFIAKTLNQLTSDLAVMAESKEQTGLWAEEAEEARCETGADASDGASSGEHQIGLARSYAKESSGLQAMWRITTSVVVTKPGKVSLFGPLGQVKRGRKHRQKMNQH</sequence>
<name>A0A3S5APY7_9PLAT</name>
<organism evidence="2 3">
    <name type="scientific">Protopolystoma xenopodis</name>
    <dbReference type="NCBI Taxonomy" id="117903"/>
    <lineage>
        <taxon>Eukaryota</taxon>
        <taxon>Metazoa</taxon>
        <taxon>Spiralia</taxon>
        <taxon>Lophotrochozoa</taxon>
        <taxon>Platyhelminthes</taxon>
        <taxon>Monogenea</taxon>
        <taxon>Polyopisthocotylea</taxon>
        <taxon>Polystomatidea</taxon>
        <taxon>Polystomatidae</taxon>
        <taxon>Protopolystoma</taxon>
    </lineage>
</organism>
<reference evidence="2" key="1">
    <citation type="submission" date="2018-11" db="EMBL/GenBank/DDBJ databases">
        <authorList>
            <consortium name="Pathogen Informatics"/>
        </authorList>
    </citation>
    <scope>NUCLEOTIDE SEQUENCE</scope>
</reference>
<evidence type="ECO:0000313" key="3">
    <source>
        <dbReference type="Proteomes" id="UP000784294"/>
    </source>
</evidence>
<evidence type="ECO:0000256" key="1">
    <source>
        <dbReference type="SAM" id="MobiDB-lite"/>
    </source>
</evidence>
<dbReference type="AlphaFoldDB" id="A0A3S5APY7"/>
<protein>
    <submittedName>
        <fullName evidence="2">Uncharacterized protein</fullName>
    </submittedName>
</protein>
<proteinExistence type="predicted"/>
<keyword evidence="3" id="KW-1185">Reference proteome</keyword>
<comment type="caution">
    <text evidence="2">The sequence shown here is derived from an EMBL/GenBank/DDBJ whole genome shotgun (WGS) entry which is preliminary data.</text>
</comment>
<gene>
    <name evidence="2" type="ORF">PXEA_LOCUS28414</name>
</gene>